<organism evidence="1 2">
    <name type="scientific">Actinocrispum wychmicini</name>
    <dbReference type="NCBI Taxonomy" id="1213861"/>
    <lineage>
        <taxon>Bacteria</taxon>
        <taxon>Bacillati</taxon>
        <taxon>Actinomycetota</taxon>
        <taxon>Actinomycetes</taxon>
        <taxon>Pseudonocardiales</taxon>
        <taxon>Pseudonocardiaceae</taxon>
        <taxon>Actinocrispum</taxon>
    </lineage>
</organism>
<keyword evidence="2" id="KW-1185">Reference proteome</keyword>
<name>A0A4R2JUZ5_9PSEU</name>
<evidence type="ECO:0000313" key="1">
    <source>
        <dbReference type="EMBL" id="TCO64261.1"/>
    </source>
</evidence>
<proteinExistence type="predicted"/>
<dbReference type="Proteomes" id="UP000295680">
    <property type="component" value="Unassembled WGS sequence"/>
</dbReference>
<sequence length="48" mass="5403">MPLIGSSPNALNCRRVCVRRIVFKGFDTWPSYRNFGTKSVEGLSTEIV</sequence>
<dbReference type="AlphaFoldDB" id="A0A4R2JUZ5"/>
<evidence type="ECO:0000313" key="2">
    <source>
        <dbReference type="Proteomes" id="UP000295680"/>
    </source>
</evidence>
<accession>A0A4R2JUZ5</accession>
<comment type="caution">
    <text evidence="1">The sequence shown here is derived from an EMBL/GenBank/DDBJ whole genome shotgun (WGS) entry which is preliminary data.</text>
</comment>
<protein>
    <submittedName>
        <fullName evidence="1">Uncharacterized protein</fullName>
    </submittedName>
</protein>
<dbReference type="EMBL" id="SLWS01000001">
    <property type="protein sequence ID" value="TCO64261.1"/>
    <property type="molecule type" value="Genomic_DNA"/>
</dbReference>
<reference evidence="1 2" key="1">
    <citation type="submission" date="2019-03" db="EMBL/GenBank/DDBJ databases">
        <title>Genomic Encyclopedia of Type Strains, Phase IV (KMG-IV): sequencing the most valuable type-strain genomes for metagenomic binning, comparative biology and taxonomic classification.</title>
        <authorList>
            <person name="Goeker M."/>
        </authorList>
    </citation>
    <scope>NUCLEOTIDE SEQUENCE [LARGE SCALE GENOMIC DNA]</scope>
    <source>
        <strain evidence="1 2">DSM 45934</strain>
    </source>
</reference>
<gene>
    <name evidence="1" type="ORF">EV192_10125</name>
</gene>